<dbReference type="RefSeq" id="XP_040677146.1">
    <property type="nucleotide sequence ID" value="XM_040824983.1"/>
</dbReference>
<evidence type="ECO:0000313" key="5">
    <source>
        <dbReference type="Proteomes" id="UP000030816"/>
    </source>
</evidence>
<dbReference type="Pfam" id="PF05922">
    <property type="entry name" value="Inhibitor_I9"/>
    <property type="match status" value="1"/>
</dbReference>
<feature type="region of interest" description="Disordered" evidence="1">
    <location>
        <begin position="122"/>
        <end position="163"/>
    </location>
</feature>
<keyword evidence="2" id="KW-0732">Signal</keyword>
<name>A0A0B2WSZ3_METAS</name>
<evidence type="ECO:0000256" key="1">
    <source>
        <dbReference type="SAM" id="MobiDB-lite"/>
    </source>
</evidence>
<dbReference type="Proteomes" id="UP000030816">
    <property type="component" value="Unassembled WGS sequence"/>
</dbReference>
<dbReference type="GeneID" id="63740640"/>
<dbReference type="SUPFAM" id="SSF54897">
    <property type="entry name" value="Protease propeptides/inhibitors"/>
    <property type="match status" value="1"/>
</dbReference>
<protein>
    <submittedName>
        <fullName evidence="4">Proteinase inhibitor I9, subtilisin propeptide</fullName>
    </submittedName>
</protein>
<feature type="domain" description="Inhibitor I9" evidence="3">
    <location>
        <begin position="36"/>
        <end position="121"/>
    </location>
</feature>
<feature type="signal peptide" evidence="2">
    <location>
        <begin position="1"/>
        <end position="20"/>
    </location>
</feature>
<accession>A0A0B2WSZ3</accession>
<organism evidence="4 5">
    <name type="scientific">Metarhizium album (strain ARSEF 1941)</name>
    <dbReference type="NCBI Taxonomy" id="1081103"/>
    <lineage>
        <taxon>Eukaryota</taxon>
        <taxon>Fungi</taxon>
        <taxon>Dikarya</taxon>
        <taxon>Ascomycota</taxon>
        <taxon>Pezizomycotina</taxon>
        <taxon>Sordariomycetes</taxon>
        <taxon>Hypocreomycetidae</taxon>
        <taxon>Hypocreales</taxon>
        <taxon>Clavicipitaceae</taxon>
        <taxon>Metarhizium</taxon>
    </lineage>
</organism>
<comment type="caution">
    <text evidence="4">The sequence shown here is derived from an EMBL/GenBank/DDBJ whole genome shotgun (WGS) entry which is preliminary data.</text>
</comment>
<reference evidence="4 5" key="1">
    <citation type="journal article" date="2014" name="Proc. Natl. Acad. Sci. U.S.A.">
        <title>Trajectory and genomic determinants of fungal-pathogen speciation and host adaptation.</title>
        <authorList>
            <person name="Hu X."/>
            <person name="Xiao G."/>
            <person name="Zheng P."/>
            <person name="Shang Y."/>
            <person name="Su Y."/>
            <person name="Zhang X."/>
            <person name="Liu X."/>
            <person name="Zhan S."/>
            <person name="St Leger R.J."/>
            <person name="Wang C."/>
        </authorList>
    </citation>
    <scope>NUCLEOTIDE SEQUENCE [LARGE SCALE GENOMIC DNA]</scope>
    <source>
        <strain evidence="4 5">ARSEF 1941</strain>
    </source>
</reference>
<dbReference type="HOGENOM" id="CLU_1627462_0_0_1"/>
<dbReference type="AlphaFoldDB" id="A0A0B2WSZ3"/>
<sequence>MNPARWSLVLVPALLRLAAAFAPDTCAADDGGGLGYIVVLHQNQTAEHFESHIQWVQAIHEQSLRQTGSKDGNGSKVIMDTFCDNASFFCAYLADVGKDVMREIERSEAVDFVEPDRYVEFDMGTNDDEGYDPSQWQYLDEMPPSEPGDEVPNVDEPLLWRAR</sequence>
<feature type="chain" id="PRO_5002096774" evidence="2">
    <location>
        <begin position="21"/>
        <end position="163"/>
    </location>
</feature>
<proteinExistence type="predicted"/>
<gene>
    <name evidence="4" type="ORF">MAM_06185</name>
</gene>
<evidence type="ECO:0000259" key="3">
    <source>
        <dbReference type="Pfam" id="PF05922"/>
    </source>
</evidence>
<dbReference type="EMBL" id="AZHE01000018">
    <property type="protein sequence ID" value="KHN96080.1"/>
    <property type="molecule type" value="Genomic_DNA"/>
</dbReference>
<keyword evidence="5" id="KW-1185">Reference proteome</keyword>
<evidence type="ECO:0000256" key="2">
    <source>
        <dbReference type="SAM" id="SignalP"/>
    </source>
</evidence>
<dbReference type="InterPro" id="IPR010259">
    <property type="entry name" value="S8pro/Inhibitor_I9"/>
</dbReference>
<evidence type="ECO:0000313" key="4">
    <source>
        <dbReference type="EMBL" id="KHN96080.1"/>
    </source>
</evidence>